<dbReference type="PANTHER" id="PTHR43143:SF1">
    <property type="entry name" value="SERINE_THREONINE-PROTEIN PHOSPHATASE CPPED1"/>
    <property type="match status" value="1"/>
</dbReference>
<dbReference type="SUPFAM" id="SSF56300">
    <property type="entry name" value="Metallo-dependent phosphatases"/>
    <property type="match status" value="1"/>
</dbReference>
<organism evidence="2 3">
    <name type="scientific">Chelatococcus caeni</name>
    <dbReference type="NCBI Taxonomy" id="1348468"/>
    <lineage>
        <taxon>Bacteria</taxon>
        <taxon>Pseudomonadati</taxon>
        <taxon>Pseudomonadota</taxon>
        <taxon>Alphaproteobacteria</taxon>
        <taxon>Hyphomicrobiales</taxon>
        <taxon>Chelatococcaceae</taxon>
        <taxon>Chelatococcus</taxon>
    </lineage>
</organism>
<dbReference type="InterPro" id="IPR051918">
    <property type="entry name" value="STPP_CPPED1"/>
</dbReference>
<dbReference type="GO" id="GO:0016787">
    <property type="term" value="F:hydrolase activity"/>
    <property type="evidence" value="ECO:0007669"/>
    <property type="project" value="InterPro"/>
</dbReference>
<evidence type="ECO:0000313" key="3">
    <source>
        <dbReference type="Proteomes" id="UP000577362"/>
    </source>
</evidence>
<name>A0A840C6R0_9HYPH</name>
<dbReference type="RefSeq" id="WP_183317481.1">
    <property type="nucleotide sequence ID" value="NZ_JACIEN010000004.1"/>
</dbReference>
<dbReference type="Proteomes" id="UP000577362">
    <property type="component" value="Unassembled WGS sequence"/>
</dbReference>
<dbReference type="InterPro" id="IPR029052">
    <property type="entry name" value="Metallo-depent_PP-like"/>
</dbReference>
<dbReference type="Gene3D" id="3.60.21.10">
    <property type="match status" value="1"/>
</dbReference>
<dbReference type="Pfam" id="PF00149">
    <property type="entry name" value="Metallophos"/>
    <property type="match status" value="1"/>
</dbReference>
<dbReference type="InterPro" id="IPR004843">
    <property type="entry name" value="Calcineurin-like_PHP"/>
</dbReference>
<sequence length="303" mass="33082">MTALRLCLVADIHHGADSFTKKGTAALPLLAEFARFANKTRPDAVIDLGDRISDVDTETDRRLEREVADGFRAVAAPVFHICGNHDRDHLTVADNAEILGQALGNQVVDLGAWQLVIWRADTKIHRPGGFVLPEADLLWLAGVVRTATKPIALFSHVPVSGHAQDGNYYFERNPDASTYPGGAERARAVLAAARVPVACFAGHVHWNTLTMVNGQPHFTLQSLTESFTTHPEPAGSFALVELSDRIDWRVFGKDSFAVSLDAAETARRWVTPLPPFNEHPEIRLRHAAQAARQVASQVAQAAE</sequence>
<evidence type="ECO:0000259" key="1">
    <source>
        <dbReference type="Pfam" id="PF00149"/>
    </source>
</evidence>
<proteinExistence type="predicted"/>
<accession>A0A840C6R0</accession>
<evidence type="ECO:0000313" key="2">
    <source>
        <dbReference type="EMBL" id="MBB4018586.1"/>
    </source>
</evidence>
<reference evidence="2 3" key="1">
    <citation type="submission" date="2020-08" db="EMBL/GenBank/DDBJ databases">
        <title>Genomic Encyclopedia of Type Strains, Phase IV (KMG-IV): sequencing the most valuable type-strain genomes for metagenomic binning, comparative biology and taxonomic classification.</title>
        <authorList>
            <person name="Goeker M."/>
        </authorList>
    </citation>
    <scope>NUCLEOTIDE SEQUENCE [LARGE SCALE GENOMIC DNA]</scope>
    <source>
        <strain evidence="2 3">DSM 103737</strain>
    </source>
</reference>
<gene>
    <name evidence="2" type="ORF">GGR16_003633</name>
</gene>
<dbReference type="PANTHER" id="PTHR43143">
    <property type="entry name" value="METALLOPHOSPHOESTERASE, CALCINEURIN SUPERFAMILY"/>
    <property type="match status" value="1"/>
</dbReference>
<dbReference type="AlphaFoldDB" id="A0A840C6R0"/>
<protein>
    <submittedName>
        <fullName evidence="2">Putative phosphodiesterase</fullName>
    </submittedName>
</protein>
<keyword evidence="3" id="KW-1185">Reference proteome</keyword>
<feature type="domain" description="Calcineurin-like phosphoesterase" evidence="1">
    <location>
        <begin position="5"/>
        <end position="206"/>
    </location>
</feature>
<comment type="caution">
    <text evidence="2">The sequence shown here is derived from an EMBL/GenBank/DDBJ whole genome shotgun (WGS) entry which is preliminary data.</text>
</comment>
<dbReference type="EMBL" id="JACIEN010000004">
    <property type="protein sequence ID" value="MBB4018586.1"/>
    <property type="molecule type" value="Genomic_DNA"/>
</dbReference>